<dbReference type="Pfam" id="PF04493">
    <property type="entry name" value="Endonuclease_5"/>
    <property type="match status" value="1"/>
</dbReference>
<dbReference type="PANTHER" id="PTHR28511">
    <property type="entry name" value="ENDONUCLEASE V"/>
    <property type="match status" value="1"/>
</dbReference>
<name>A0A4P9YWL5_9FUNG</name>
<keyword evidence="2" id="KW-0963">Cytoplasm</keyword>
<evidence type="ECO:0000256" key="5">
    <source>
        <dbReference type="ARBA" id="ARBA00022801"/>
    </source>
</evidence>
<dbReference type="GO" id="GO:0005730">
    <property type="term" value="C:nucleolus"/>
    <property type="evidence" value="ECO:0007669"/>
    <property type="project" value="TreeGrafter"/>
</dbReference>
<organism evidence="6 7">
    <name type="scientific">Syncephalis pseudoplumigaleata</name>
    <dbReference type="NCBI Taxonomy" id="1712513"/>
    <lineage>
        <taxon>Eukaryota</taxon>
        <taxon>Fungi</taxon>
        <taxon>Fungi incertae sedis</taxon>
        <taxon>Zoopagomycota</taxon>
        <taxon>Zoopagomycotina</taxon>
        <taxon>Zoopagomycetes</taxon>
        <taxon>Zoopagales</taxon>
        <taxon>Piptocephalidaceae</taxon>
        <taxon>Syncephalis</taxon>
    </lineage>
</organism>
<dbReference type="Proteomes" id="UP000278143">
    <property type="component" value="Unassembled WGS sequence"/>
</dbReference>
<dbReference type="GO" id="GO:0016891">
    <property type="term" value="F:RNA endonuclease activity producing 5'-phosphomonoesters, hydrolytic mechanism"/>
    <property type="evidence" value="ECO:0007669"/>
    <property type="project" value="TreeGrafter"/>
</dbReference>
<dbReference type="AlphaFoldDB" id="A0A4P9YWL5"/>
<dbReference type="GO" id="GO:0005737">
    <property type="term" value="C:cytoplasm"/>
    <property type="evidence" value="ECO:0007669"/>
    <property type="project" value="UniProtKB-SubCell"/>
</dbReference>
<dbReference type="CDD" id="cd06559">
    <property type="entry name" value="Endonuclease_V"/>
    <property type="match status" value="1"/>
</dbReference>
<dbReference type="PANTHER" id="PTHR28511:SF1">
    <property type="entry name" value="ENDONUCLEASE V"/>
    <property type="match status" value="1"/>
</dbReference>
<comment type="subcellular location">
    <subcellularLocation>
        <location evidence="1">Cytoplasm</location>
    </subcellularLocation>
</comment>
<evidence type="ECO:0000313" key="7">
    <source>
        <dbReference type="Proteomes" id="UP000278143"/>
    </source>
</evidence>
<keyword evidence="3" id="KW-0540">Nuclease</keyword>
<dbReference type="GO" id="GO:0006281">
    <property type="term" value="P:DNA repair"/>
    <property type="evidence" value="ECO:0007669"/>
    <property type="project" value="InterPro"/>
</dbReference>
<evidence type="ECO:0000256" key="4">
    <source>
        <dbReference type="ARBA" id="ARBA00022759"/>
    </source>
</evidence>
<sequence length="263" mass="29713">MSETTPGPASDTLLDAWTREQLRLKEQLVEEDRCEWRAYLPDDAHPRARSDERLRLVAGVDLSFYEDDERRALAALVVQSYPDFRVLYTDFAPVELEHPYRAGYLAFREAPPLLALLRKLKENAPELWPQVLFVDGNGTLHPRRFGLACHVGVQADLPTIGIGKNFLQIHEEGEQLTMDAVKRTSRATLLQGGQWFPLRGESGLIYGAAVRTLDSAPNPIFVSVGHRLSLATAVATALCCCRYRVPEPVRQADIMSREYIRRE</sequence>
<protein>
    <submittedName>
        <fullName evidence="6">Endonuclease V-domain-containing protein</fullName>
    </submittedName>
</protein>
<evidence type="ECO:0000256" key="1">
    <source>
        <dbReference type="ARBA" id="ARBA00004496"/>
    </source>
</evidence>
<evidence type="ECO:0000256" key="3">
    <source>
        <dbReference type="ARBA" id="ARBA00022722"/>
    </source>
</evidence>
<reference evidence="7" key="1">
    <citation type="journal article" date="2018" name="Nat. Microbiol.">
        <title>Leveraging single-cell genomics to expand the fungal tree of life.</title>
        <authorList>
            <person name="Ahrendt S.R."/>
            <person name="Quandt C.A."/>
            <person name="Ciobanu D."/>
            <person name="Clum A."/>
            <person name="Salamov A."/>
            <person name="Andreopoulos B."/>
            <person name="Cheng J.F."/>
            <person name="Woyke T."/>
            <person name="Pelin A."/>
            <person name="Henrissat B."/>
            <person name="Reynolds N.K."/>
            <person name="Benny G.L."/>
            <person name="Smith M.E."/>
            <person name="James T.Y."/>
            <person name="Grigoriev I.V."/>
        </authorList>
    </citation>
    <scope>NUCLEOTIDE SEQUENCE [LARGE SCALE GENOMIC DNA]</scope>
    <source>
        <strain evidence="7">Benny S71-1</strain>
    </source>
</reference>
<dbReference type="Gene3D" id="3.30.2170.10">
    <property type="entry name" value="archaeoglobus fulgidus dsm 4304 superfamily"/>
    <property type="match status" value="1"/>
</dbReference>
<keyword evidence="4 6" id="KW-0255">Endonuclease</keyword>
<dbReference type="OrthoDB" id="20018at2759"/>
<keyword evidence="7" id="KW-1185">Reference proteome</keyword>
<gene>
    <name evidence="6" type="ORF">SYNPS1DRAFT_23424</name>
</gene>
<accession>A0A4P9YWL5</accession>
<dbReference type="HAMAP" id="MF_00801">
    <property type="entry name" value="Endonuclease_5"/>
    <property type="match status" value="1"/>
</dbReference>
<proteinExistence type="inferred from homology"/>
<keyword evidence="5" id="KW-0378">Hydrolase</keyword>
<dbReference type="InterPro" id="IPR007581">
    <property type="entry name" value="Endonuclease-V"/>
</dbReference>
<evidence type="ECO:0000313" key="6">
    <source>
        <dbReference type="EMBL" id="RKP24503.1"/>
    </source>
</evidence>
<dbReference type="GO" id="GO:0003727">
    <property type="term" value="F:single-stranded RNA binding"/>
    <property type="evidence" value="ECO:0007669"/>
    <property type="project" value="TreeGrafter"/>
</dbReference>
<evidence type="ECO:0000256" key="2">
    <source>
        <dbReference type="ARBA" id="ARBA00022490"/>
    </source>
</evidence>
<dbReference type="EMBL" id="KZ990188">
    <property type="protein sequence ID" value="RKP24503.1"/>
    <property type="molecule type" value="Genomic_DNA"/>
</dbReference>